<dbReference type="Gene3D" id="3.50.50.60">
    <property type="entry name" value="FAD/NAD(P)-binding domain"/>
    <property type="match status" value="3"/>
</dbReference>
<evidence type="ECO:0000313" key="9">
    <source>
        <dbReference type="Proteomes" id="UP000194857"/>
    </source>
</evidence>
<accession>A0A1S1C4Y2</accession>
<dbReference type="EMBL" id="NFFZ01000015">
    <property type="protein sequence ID" value="OTI57889.1"/>
    <property type="molecule type" value="Genomic_DNA"/>
</dbReference>
<keyword evidence="1" id="KW-0285">Flavoprotein</keyword>
<dbReference type="InterPro" id="IPR036188">
    <property type="entry name" value="FAD/NAD-bd_sf"/>
</dbReference>
<dbReference type="EMBL" id="NSNE01000010">
    <property type="protein sequence ID" value="RPM13397.1"/>
    <property type="molecule type" value="Genomic_DNA"/>
</dbReference>
<evidence type="ECO:0000313" key="7">
    <source>
        <dbReference type="EMBL" id="RPM13397.1"/>
    </source>
</evidence>
<comment type="caution">
    <text evidence="6">The sequence shown here is derived from an EMBL/GenBank/DDBJ whole genome shotgun (WGS) entry which is preliminary data.</text>
</comment>
<reference evidence="7 10" key="5">
    <citation type="submission" date="2019-01" db="EMBL/GenBank/DDBJ databases">
        <title>The Pseudomonas aeruginosa pan-genome provides new insights on its population structure, horizontal gene transfer and pathogenicity.</title>
        <authorList>
            <person name="Freschi L."/>
            <person name="Vincent A.T."/>
            <person name="Jeukens J."/>
            <person name="Emond-Rheault J.-G."/>
            <person name="Kukavica-Ibrulj I."/>
            <person name="Dupont M.-J."/>
            <person name="Charette S.J."/>
            <person name="Boyle B."/>
            <person name="Levesque R.C."/>
        </authorList>
    </citation>
    <scope>NUCLEOTIDE SEQUENCE [LARGE SCALE GENOMIC DNA]</scope>
    <source>
        <strain evidence="7 10">PA-W36</strain>
    </source>
</reference>
<dbReference type="GO" id="GO:0004499">
    <property type="term" value="F:N,N-dimethylaniline monooxygenase activity"/>
    <property type="evidence" value="ECO:0007669"/>
    <property type="project" value="InterPro"/>
</dbReference>
<reference evidence="6 9" key="3">
    <citation type="submission" date="2017-05" db="EMBL/GenBank/DDBJ databases">
        <authorList>
            <person name="Song R."/>
            <person name="Chenine A.L."/>
            <person name="Ruprecht R.M."/>
        </authorList>
    </citation>
    <scope>NUCLEOTIDE SEQUENCE [LARGE SCALE GENOMIC DNA]</scope>
    <source>
        <strain evidence="6 9">S567_C10_BS</strain>
    </source>
</reference>
<dbReference type="GO" id="GO:0050660">
    <property type="term" value="F:flavin adenine dinucleotide binding"/>
    <property type="evidence" value="ECO:0007669"/>
    <property type="project" value="InterPro"/>
</dbReference>
<dbReference type="Proteomes" id="UP000045039">
    <property type="component" value="Unassembled WGS sequence"/>
</dbReference>
<dbReference type="PANTHER" id="PTHR42877">
    <property type="entry name" value="L-ORNITHINE N(5)-MONOOXYGENASE-RELATED"/>
    <property type="match status" value="1"/>
</dbReference>
<keyword evidence="6" id="KW-0503">Monooxygenase</keyword>
<evidence type="ECO:0000313" key="8">
    <source>
        <dbReference type="Proteomes" id="UP000045039"/>
    </source>
</evidence>
<dbReference type="Proteomes" id="UP000194857">
    <property type="component" value="Unassembled WGS sequence"/>
</dbReference>
<evidence type="ECO:0000256" key="1">
    <source>
        <dbReference type="ARBA" id="ARBA00022630"/>
    </source>
</evidence>
<keyword evidence="2" id="KW-0274">FAD</keyword>
<dbReference type="Proteomes" id="UP000644192">
    <property type="component" value="Unassembled WGS sequence"/>
</dbReference>
<protein>
    <submittedName>
        <fullName evidence="4">4-hydroxyacetophenone monooxygenase</fullName>
        <ecNumber evidence="4">1.14.13.84</ecNumber>
    </submittedName>
    <submittedName>
        <fullName evidence="6">Flavin-binding monooxygenase</fullName>
    </submittedName>
    <submittedName>
        <fullName evidence="5">NAD(P)-binding domain-containing protein</fullName>
    </submittedName>
    <submittedName>
        <fullName evidence="7">NAD(P)/FAD-dependent oxidoreductase</fullName>
    </submittedName>
</protein>
<dbReference type="InterPro" id="IPR051209">
    <property type="entry name" value="FAD-bind_Monooxygenase_sf"/>
</dbReference>
<reference evidence="8" key="2">
    <citation type="submission" date="2015-06" db="EMBL/GenBank/DDBJ databases">
        <authorList>
            <person name="Radhakrishnan Rajesh"/>
            <person name="Underwood Anthony"/>
            <person name="Al-Shahib Ali"/>
        </authorList>
    </citation>
    <scope>NUCLEOTIDE SEQUENCE [LARGE SCALE GENOMIC DNA]</scope>
    <source>
        <strain evidence="8">P19_London_7_VIM_2_05_10</strain>
    </source>
</reference>
<proteinExistence type="predicted"/>
<dbReference type="GO" id="GO:0033767">
    <property type="term" value="F:4-hydroxyacetophenone monooxygenase activity"/>
    <property type="evidence" value="ECO:0007669"/>
    <property type="project" value="UniProtKB-EC"/>
</dbReference>
<evidence type="ECO:0000313" key="4">
    <source>
        <dbReference type="EMBL" id="CRO32155.1"/>
    </source>
</evidence>
<dbReference type="InterPro" id="IPR020946">
    <property type="entry name" value="Flavin_mOase-like"/>
</dbReference>
<dbReference type="Pfam" id="PF00743">
    <property type="entry name" value="FMO-like"/>
    <property type="match status" value="1"/>
</dbReference>
<keyword evidence="3 4" id="KW-0560">Oxidoreductase</keyword>
<reference evidence="5" key="6">
    <citation type="submission" date="2020-01" db="EMBL/GenBank/DDBJ databases">
        <title>Bacteria Cultured from War Wounds Associated with the Conflict in Eastern Ukraine.</title>
        <authorList>
            <person name="Snesrud E."/>
            <person name="Galac M.R."/>
            <person name="Mc Gann P."/>
            <person name="Valentine K."/>
            <person name="Viacheslav K."/>
        </authorList>
    </citation>
    <scope>NUCLEOTIDE SEQUENCE</scope>
    <source>
        <strain evidence="5">VNMU148</strain>
    </source>
</reference>
<evidence type="ECO:0000256" key="2">
    <source>
        <dbReference type="ARBA" id="ARBA00022827"/>
    </source>
</evidence>
<evidence type="ECO:0000313" key="5">
    <source>
        <dbReference type="EMBL" id="MZZ15220.1"/>
    </source>
</evidence>
<dbReference type="GO" id="GO:0050661">
    <property type="term" value="F:NADP binding"/>
    <property type="evidence" value="ECO:0007669"/>
    <property type="project" value="InterPro"/>
</dbReference>
<dbReference type="Proteomes" id="UP000284767">
    <property type="component" value="Unassembled WGS sequence"/>
</dbReference>
<accession>A0A0F7QRM0</accession>
<name>A0A0F7QRM0_PSEAI</name>
<dbReference type="RefSeq" id="WP_003107859.1">
    <property type="nucleotide sequence ID" value="NZ_AP014839.1"/>
</dbReference>
<dbReference type="EMBL" id="CVVU01000066">
    <property type="protein sequence ID" value="CRO32155.1"/>
    <property type="molecule type" value="Genomic_DNA"/>
</dbReference>
<dbReference type="PANTHER" id="PTHR42877:SF4">
    <property type="entry name" value="FAD_NAD(P)-BINDING DOMAIN-CONTAINING PROTEIN-RELATED"/>
    <property type="match status" value="1"/>
</dbReference>
<evidence type="ECO:0000313" key="6">
    <source>
        <dbReference type="EMBL" id="OTI57889.1"/>
    </source>
</evidence>
<organism evidence="6 9">
    <name type="scientific">Pseudomonas aeruginosa</name>
    <dbReference type="NCBI Taxonomy" id="287"/>
    <lineage>
        <taxon>Bacteria</taxon>
        <taxon>Pseudomonadati</taxon>
        <taxon>Pseudomonadota</taxon>
        <taxon>Gammaproteobacteria</taxon>
        <taxon>Pseudomonadales</taxon>
        <taxon>Pseudomonadaceae</taxon>
        <taxon>Pseudomonas</taxon>
    </lineage>
</organism>
<dbReference type="EMBL" id="WXZT01000016">
    <property type="protein sequence ID" value="MZZ15220.1"/>
    <property type="molecule type" value="Genomic_DNA"/>
</dbReference>
<evidence type="ECO:0000256" key="3">
    <source>
        <dbReference type="ARBA" id="ARBA00023002"/>
    </source>
</evidence>
<sequence length="491" mass="56082">MHNESRPEAPLRVLVVGAGFAGLGLAIRLRQAGIDDYLVLEKAADVGGCWRENRYPGAACDVPSHLYSFSFEPKADWSRKFAPQAEILDYLRHCADKYRLREKIRFHCEVEEARFDAGSGEWQVRCADGQTLRARALVCATGQLSRPLLPRLPGLERFQGPAFHSANWDAEVELAGKRVAVIGTGASAIQFVPRIAPQVQRLSLFQRSAPYVIAKPDRTYADWERRLKARWPWLQRLDRGLKYLHHESRMLAFATFPALMKVMRLSFHRHLHRQIADPQLRARLVPDYPLGCKRILISNDYYPALARSNVELVDTGIREVTEDAVVGRDGRRHEVDAIIFGTGFAATEFLAPMRILGLDGRDLRQAWADGAEAYKGISVSGFPNLFILYGPNTNLGHNSIVYMLESQFPYVLGCLRQLQEQGLRYLDVKPEVQRRFNLEVQQGLRHTVWERGCDSWYKTAAGKNTNNWPGYTFVYRWRTRRPELADYDLAR</sequence>
<dbReference type="EC" id="1.14.13.84" evidence="4"/>
<dbReference type="SUPFAM" id="SSF51905">
    <property type="entry name" value="FAD/NAD(P)-binding domain"/>
    <property type="match status" value="2"/>
</dbReference>
<reference evidence="7 10" key="4">
    <citation type="submission" date="2017-08" db="EMBL/GenBank/DDBJ databases">
        <authorList>
            <person name="Feschi L."/>
            <person name="Jeukens J."/>
            <person name="Emond-Rheault J.-G."/>
            <person name="Kukavica-Ibrulj I."/>
            <person name="Boyle B."/>
            <person name="Levesque R.C."/>
        </authorList>
    </citation>
    <scope>NUCLEOTIDE SEQUENCE [LARGE SCALE GENOMIC DNA]</scope>
    <source>
        <strain evidence="7 10">PA-W36</strain>
    </source>
</reference>
<dbReference type="AlphaFoldDB" id="A0A0F7QRM0"/>
<reference evidence="4" key="1">
    <citation type="submission" date="2015-06" db="EMBL/GenBank/DDBJ databases">
        <authorList>
            <person name="Radhakrishnan R."/>
            <person name="Underwood A."/>
            <person name="Al-Shahib A."/>
        </authorList>
    </citation>
    <scope>NUCLEOTIDE SEQUENCE</scope>
    <source>
        <strain evidence="4">P19_London_7_VIM_2_05_10</strain>
    </source>
</reference>
<gene>
    <name evidence="4" type="primary">hapE_1</name>
    <name evidence="6" type="ORF">CAZ10_24765</name>
    <name evidence="5" type="ORF">GUL26_23475</name>
    <name evidence="7" type="ORF">IPC1295_17510</name>
    <name evidence="4" type="ORF">PAERUG_P19_London_7_VIM_2_05_10_01341</name>
</gene>
<dbReference type="SMR" id="A0A0F7QRM0"/>
<evidence type="ECO:0000313" key="10">
    <source>
        <dbReference type="Proteomes" id="UP000284767"/>
    </source>
</evidence>